<protein>
    <submittedName>
        <fullName evidence="1">Uncharacterized protein</fullName>
    </submittedName>
</protein>
<keyword evidence="2" id="KW-1185">Reference proteome</keyword>
<organism evidence="1 2">
    <name type="scientific">Datura stramonium</name>
    <name type="common">Jimsonweed</name>
    <name type="synonym">Common thornapple</name>
    <dbReference type="NCBI Taxonomy" id="4076"/>
    <lineage>
        <taxon>Eukaryota</taxon>
        <taxon>Viridiplantae</taxon>
        <taxon>Streptophyta</taxon>
        <taxon>Embryophyta</taxon>
        <taxon>Tracheophyta</taxon>
        <taxon>Spermatophyta</taxon>
        <taxon>Magnoliopsida</taxon>
        <taxon>eudicotyledons</taxon>
        <taxon>Gunneridae</taxon>
        <taxon>Pentapetalae</taxon>
        <taxon>asterids</taxon>
        <taxon>lamiids</taxon>
        <taxon>Solanales</taxon>
        <taxon>Solanaceae</taxon>
        <taxon>Solanoideae</taxon>
        <taxon>Datureae</taxon>
        <taxon>Datura</taxon>
    </lineage>
</organism>
<sequence length="185" mass="20843">MEFNLENLNILSNALEEKVPWQKAVSLEKFQGQYCKCRSNDKRTNGEAKEETWLFFQGHDQFFFHGLDYSKDREMNKVVATLRDLHKVGSNPHAFSSGGVEGTITLSQESRRLLLGKITNSCGEEVSLCDAIVILSCDHDRFISSRSSRGVSPNCDGSDNEDKGTITMEETRSSLCFIGFKHLHS</sequence>
<dbReference type="PANTHER" id="PTHR43572">
    <property type="entry name" value="CHAPERONE PROTEIN CLPD, CHLOROPLASTIC"/>
    <property type="match status" value="1"/>
</dbReference>
<dbReference type="Proteomes" id="UP000823775">
    <property type="component" value="Unassembled WGS sequence"/>
</dbReference>
<evidence type="ECO:0000313" key="2">
    <source>
        <dbReference type="Proteomes" id="UP000823775"/>
    </source>
</evidence>
<name>A0ABS8S227_DATST</name>
<comment type="caution">
    <text evidence="1">The sequence shown here is derived from an EMBL/GenBank/DDBJ whole genome shotgun (WGS) entry which is preliminary data.</text>
</comment>
<proteinExistence type="predicted"/>
<evidence type="ECO:0000313" key="1">
    <source>
        <dbReference type="EMBL" id="MCD7452894.1"/>
    </source>
</evidence>
<reference evidence="1 2" key="1">
    <citation type="journal article" date="2021" name="BMC Genomics">
        <title>Datura genome reveals duplications of psychoactive alkaloid biosynthetic genes and high mutation rate following tissue culture.</title>
        <authorList>
            <person name="Rajewski A."/>
            <person name="Carter-House D."/>
            <person name="Stajich J."/>
            <person name="Litt A."/>
        </authorList>
    </citation>
    <scope>NUCLEOTIDE SEQUENCE [LARGE SCALE GENOMIC DNA]</scope>
    <source>
        <strain evidence="1">AR-01</strain>
    </source>
</reference>
<dbReference type="EMBL" id="JACEIK010000227">
    <property type="protein sequence ID" value="MCD7452894.1"/>
    <property type="molecule type" value="Genomic_DNA"/>
</dbReference>
<dbReference type="PANTHER" id="PTHR43572:SF31">
    <property type="entry name" value="PROTEIN SMAX1-LIKE 3"/>
    <property type="match status" value="1"/>
</dbReference>
<accession>A0ABS8S227</accession>
<dbReference type="InterPro" id="IPR051650">
    <property type="entry name" value="SL_signaling_regulator"/>
</dbReference>
<gene>
    <name evidence="1" type="ORF">HAX54_018569</name>
</gene>